<evidence type="ECO:0000313" key="14">
    <source>
        <dbReference type="EMBL" id="KAK6359704.1"/>
    </source>
</evidence>
<dbReference type="GO" id="GO:0005634">
    <property type="term" value="C:nucleus"/>
    <property type="evidence" value="ECO:0007669"/>
    <property type="project" value="TreeGrafter"/>
</dbReference>
<evidence type="ECO:0000256" key="12">
    <source>
        <dbReference type="ARBA" id="ARBA00048418"/>
    </source>
</evidence>
<keyword evidence="7" id="KW-0479">Metal-binding</keyword>
<accession>A0AAV9VEV1</accession>
<evidence type="ECO:0000256" key="4">
    <source>
        <dbReference type="ARBA" id="ARBA00022603"/>
    </source>
</evidence>
<dbReference type="GO" id="GO:0003723">
    <property type="term" value="F:RNA binding"/>
    <property type="evidence" value="ECO:0007669"/>
    <property type="project" value="UniProtKB-KW"/>
</dbReference>
<keyword evidence="10" id="KW-0943">RNA-mediated gene silencing</keyword>
<comment type="caution">
    <text evidence="14">The sequence shown here is derived from an EMBL/GenBank/DDBJ whole genome shotgun (WGS) entry which is preliminary data.</text>
</comment>
<sequence>MHEDSASNKEEPHGGSAPAPTSGAQIHLPIPSEVPKPPYTPPCIKFEPALSIQRRVKVHDLLKEVSRDYSSPIQSLLEVGCGGNTPLMQSLLRCDDELPLSILSGIDIDQQLFSDGIKTAFTPRGDDEEDRWRDLTVSLIHGSFEHINLQNIGPFDAITSCEVIEHLDPEPLANFAPVLLGRMNPKVLIVTTPNRDFNSLFEMPFESLDVVDGEKPYVWNPRDDPNVAGRRFYRAPHTYAMRHDDHRFEWTRAEFQEWGNAAAEQFNYTVEYHGCGALRDGAEIIAARWRVEEALRRQLRSLNIKVDEQEQQISTEVLSQAFGHCSQVAIFIRNDFNKKTDDMKTSLEEQLFTKELPNMTPIVAYHIRNLQQLSKPLQRVRCHTFKREPAETYPPKLRDLFVAQYLTLKLMLPVEIQRLWQMGDPREEYKDYEYDVVVMHTDLQTLWDCCASVRRACRHHLEVFEYLMATADDAEFQAPEPAAKKAPQVTLVTMGLPPVDGVAAPGKKAVLTMDLQPVEIYVAAYQRMKFHFDDSDEGEPEDGKRRQRKTEPIPESSMISYSPAIIVDVIWHQPTEYPATAAEPQRTLDIPAGLEDGKLLFLRRPVDTMAKYKASEHTRTVGNGQDRTGGEEGGLSTPLQLIFYRPERKQEHEDIFDYEGQRKKILADFPQAQWESDGSDAESASQKWNSW</sequence>
<comment type="catalytic activity">
    <reaction evidence="12">
        <text>small RNA 3'-end nucleotide + S-adenosyl-L-methionine = small RNA 3'-end 2'-O-methylnucleotide + S-adenosyl-L-homocysteine + H(+)</text>
        <dbReference type="Rhea" id="RHEA:37887"/>
        <dbReference type="Rhea" id="RHEA-COMP:10415"/>
        <dbReference type="Rhea" id="RHEA-COMP:10416"/>
        <dbReference type="ChEBI" id="CHEBI:15378"/>
        <dbReference type="ChEBI" id="CHEBI:57856"/>
        <dbReference type="ChEBI" id="CHEBI:59789"/>
        <dbReference type="ChEBI" id="CHEBI:74896"/>
        <dbReference type="ChEBI" id="CHEBI:74898"/>
        <dbReference type="EC" id="2.1.1.386"/>
    </reaction>
</comment>
<evidence type="ECO:0000256" key="6">
    <source>
        <dbReference type="ARBA" id="ARBA00022691"/>
    </source>
</evidence>
<evidence type="ECO:0000256" key="9">
    <source>
        <dbReference type="ARBA" id="ARBA00022884"/>
    </source>
</evidence>
<feature type="region of interest" description="Disordered" evidence="13">
    <location>
        <begin position="532"/>
        <end position="555"/>
    </location>
</feature>
<dbReference type="EC" id="2.1.1.386" evidence="11"/>
<dbReference type="AlphaFoldDB" id="A0AAV9VEV1"/>
<dbReference type="Gene3D" id="3.40.50.150">
    <property type="entry name" value="Vaccinia Virus protein VP39"/>
    <property type="match status" value="1"/>
</dbReference>
<feature type="region of interest" description="Disordered" evidence="13">
    <location>
        <begin position="614"/>
        <end position="639"/>
    </location>
</feature>
<dbReference type="GO" id="GO:0090486">
    <property type="term" value="F:small RNA 2'-O-methyltransferase activity"/>
    <property type="evidence" value="ECO:0007669"/>
    <property type="project" value="UniProtKB-EC"/>
</dbReference>
<keyword evidence="9" id="KW-0694">RNA-binding</keyword>
<keyword evidence="5" id="KW-0808">Transferase</keyword>
<proteinExistence type="inferred from homology"/>
<dbReference type="SUPFAM" id="SSF53335">
    <property type="entry name" value="S-adenosyl-L-methionine-dependent methyltransferases"/>
    <property type="match status" value="1"/>
</dbReference>
<dbReference type="EMBL" id="JAVHNQ010000001">
    <property type="protein sequence ID" value="KAK6359704.1"/>
    <property type="molecule type" value="Genomic_DNA"/>
</dbReference>
<evidence type="ECO:0000256" key="7">
    <source>
        <dbReference type="ARBA" id="ARBA00022723"/>
    </source>
</evidence>
<dbReference type="GO" id="GO:0001510">
    <property type="term" value="P:RNA methylation"/>
    <property type="evidence" value="ECO:0007669"/>
    <property type="project" value="InterPro"/>
</dbReference>
<gene>
    <name evidence="14" type="ORF">TWF696_000846</name>
</gene>
<evidence type="ECO:0000313" key="15">
    <source>
        <dbReference type="Proteomes" id="UP001375240"/>
    </source>
</evidence>
<dbReference type="Proteomes" id="UP001375240">
    <property type="component" value="Unassembled WGS sequence"/>
</dbReference>
<keyword evidence="6" id="KW-0949">S-adenosyl-L-methionine</keyword>
<dbReference type="InterPro" id="IPR029063">
    <property type="entry name" value="SAM-dependent_MTases_sf"/>
</dbReference>
<dbReference type="GO" id="GO:0005737">
    <property type="term" value="C:cytoplasm"/>
    <property type="evidence" value="ECO:0007669"/>
    <property type="project" value="TreeGrafter"/>
</dbReference>
<name>A0AAV9VEV1_9PEZI</name>
<feature type="region of interest" description="Disordered" evidence="13">
    <location>
        <begin position="670"/>
        <end position="691"/>
    </location>
</feature>
<dbReference type="GO" id="GO:0030422">
    <property type="term" value="P:siRNA processing"/>
    <property type="evidence" value="ECO:0007669"/>
    <property type="project" value="TreeGrafter"/>
</dbReference>
<feature type="region of interest" description="Disordered" evidence="13">
    <location>
        <begin position="1"/>
        <end position="34"/>
    </location>
</feature>
<evidence type="ECO:0000256" key="1">
    <source>
        <dbReference type="ARBA" id="ARBA00001946"/>
    </source>
</evidence>
<dbReference type="InterPro" id="IPR026610">
    <property type="entry name" value="Hen1"/>
</dbReference>
<evidence type="ECO:0000256" key="10">
    <source>
        <dbReference type="ARBA" id="ARBA00023158"/>
    </source>
</evidence>
<feature type="compositionally biased region" description="Polar residues" evidence="13">
    <location>
        <begin position="682"/>
        <end position="691"/>
    </location>
</feature>
<comment type="similarity">
    <text evidence="2">Belongs to the methyltransferase superfamily. HEN1 family.</text>
</comment>
<feature type="compositionally biased region" description="Basic and acidic residues" evidence="13">
    <location>
        <begin position="1"/>
        <end position="13"/>
    </location>
</feature>
<dbReference type="PANTHER" id="PTHR21404:SF3">
    <property type="entry name" value="SMALL RNA 2'-O-METHYLTRANSFERASE"/>
    <property type="match status" value="1"/>
</dbReference>
<comment type="cofactor">
    <cofactor evidence="1">
        <name>Mg(2+)</name>
        <dbReference type="ChEBI" id="CHEBI:18420"/>
    </cofactor>
</comment>
<evidence type="ECO:0000256" key="13">
    <source>
        <dbReference type="SAM" id="MobiDB-lite"/>
    </source>
</evidence>
<reference evidence="14 15" key="1">
    <citation type="submission" date="2019-10" db="EMBL/GenBank/DDBJ databases">
        <authorList>
            <person name="Palmer J.M."/>
        </authorList>
    </citation>
    <scope>NUCLEOTIDE SEQUENCE [LARGE SCALE GENOMIC DNA]</scope>
    <source>
        <strain evidence="14 15">TWF696</strain>
    </source>
</reference>
<evidence type="ECO:0000256" key="3">
    <source>
        <dbReference type="ARBA" id="ARBA00021330"/>
    </source>
</evidence>
<evidence type="ECO:0000256" key="8">
    <source>
        <dbReference type="ARBA" id="ARBA00022842"/>
    </source>
</evidence>
<keyword evidence="15" id="KW-1185">Reference proteome</keyword>
<keyword evidence="8" id="KW-0460">Magnesium</keyword>
<evidence type="ECO:0000256" key="5">
    <source>
        <dbReference type="ARBA" id="ARBA00022679"/>
    </source>
</evidence>
<organism evidence="14 15">
    <name type="scientific">Orbilia brochopaga</name>
    <dbReference type="NCBI Taxonomy" id="3140254"/>
    <lineage>
        <taxon>Eukaryota</taxon>
        <taxon>Fungi</taxon>
        <taxon>Dikarya</taxon>
        <taxon>Ascomycota</taxon>
        <taxon>Pezizomycotina</taxon>
        <taxon>Orbiliomycetes</taxon>
        <taxon>Orbiliales</taxon>
        <taxon>Orbiliaceae</taxon>
        <taxon>Orbilia</taxon>
    </lineage>
</organism>
<evidence type="ECO:0000256" key="11">
    <source>
        <dbReference type="ARBA" id="ARBA00035025"/>
    </source>
</evidence>
<dbReference type="GO" id="GO:0046872">
    <property type="term" value="F:metal ion binding"/>
    <property type="evidence" value="ECO:0007669"/>
    <property type="project" value="UniProtKB-KW"/>
</dbReference>
<feature type="compositionally biased region" description="Basic and acidic residues" evidence="13">
    <location>
        <begin position="541"/>
        <end position="552"/>
    </location>
</feature>
<dbReference type="PANTHER" id="PTHR21404">
    <property type="entry name" value="HEN1"/>
    <property type="match status" value="1"/>
</dbReference>
<protein>
    <recommendedName>
        <fullName evidence="3">Small RNA 2'-O-methyltransferase</fullName>
        <ecNumber evidence="11">2.1.1.386</ecNumber>
    </recommendedName>
</protein>
<evidence type="ECO:0000256" key="2">
    <source>
        <dbReference type="ARBA" id="ARBA00009026"/>
    </source>
</evidence>
<keyword evidence="4" id="KW-0489">Methyltransferase</keyword>